<evidence type="ECO:0000313" key="6">
    <source>
        <dbReference type="EMBL" id="TQS40314.1"/>
    </source>
</evidence>
<reference evidence="6 7" key="1">
    <citation type="submission" date="2019-07" db="EMBL/GenBank/DDBJ databases">
        <title>Cryptosporangium phraense sp. nov., isolated from plant litter.</title>
        <authorList>
            <person name="Suriyachadkun C."/>
        </authorList>
    </citation>
    <scope>NUCLEOTIDE SEQUENCE [LARGE SCALE GENOMIC DNA]</scope>
    <source>
        <strain evidence="6 7">A-T 5661</strain>
    </source>
</reference>
<evidence type="ECO:0000313" key="7">
    <source>
        <dbReference type="Proteomes" id="UP000317982"/>
    </source>
</evidence>
<dbReference type="CDD" id="cd06442">
    <property type="entry name" value="DPM1_like"/>
    <property type="match status" value="1"/>
</dbReference>
<keyword evidence="2" id="KW-0328">Glycosyltransferase</keyword>
<dbReference type="FunFam" id="3.90.550.10:FF:000122">
    <property type="entry name" value="Dolichol-phosphate mannosyltransferase subunit 1"/>
    <property type="match status" value="1"/>
</dbReference>
<keyword evidence="3" id="KW-0808">Transferase</keyword>
<dbReference type="InterPro" id="IPR039528">
    <property type="entry name" value="DPM1-like"/>
</dbReference>
<protein>
    <submittedName>
        <fullName evidence="6">Polyprenol monophosphomannose synthase</fullName>
    </submittedName>
</protein>
<feature type="domain" description="Glycosyltransferase 2-like" evidence="5">
    <location>
        <begin position="6"/>
        <end position="170"/>
    </location>
</feature>
<dbReference type="GO" id="GO:0004582">
    <property type="term" value="F:dolichyl-phosphate beta-D-mannosyltransferase activity"/>
    <property type="evidence" value="ECO:0007669"/>
    <property type="project" value="InterPro"/>
</dbReference>
<name>A0A545AG65_9ACTN</name>
<dbReference type="InterPro" id="IPR029044">
    <property type="entry name" value="Nucleotide-diphossugar_trans"/>
</dbReference>
<feature type="compositionally biased region" description="Low complexity" evidence="4">
    <location>
        <begin position="239"/>
        <end position="248"/>
    </location>
</feature>
<feature type="region of interest" description="Disordered" evidence="4">
    <location>
        <begin position="233"/>
        <end position="265"/>
    </location>
</feature>
<dbReference type="RefSeq" id="WP_142709271.1">
    <property type="nucleotide sequence ID" value="NZ_VIRS01000043.1"/>
</dbReference>
<evidence type="ECO:0000256" key="1">
    <source>
        <dbReference type="ARBA" id="ARBA00006739"/>
    </source>
</evidence>
<dbReference type="Gene3D" id="3.90.550.10">
    <property type="entry name" value="Spore Coat Polysaccharide Biosynthesis Protein SpsA, Chain A"/>
    <property type="match status" value="1"/>
</dbReference>
<dbReference type="InParanoid" id="A0A545AG65"/>
<accession>A0A545AG65</accession>
<sequence>MATLCVIPTYNEAETIVPLLTALLTTAPDVDVLVVDDGSPDGTARLVERLAGERPQVHLLERTAKEGLGAAYRAGFAWGLSHGYDLLVEMDADLSHDPDELPTLLAAVEAGADLVIGSRYAPGGSTVGWSKSRRALSRAGNLYVRALLGLPVRDSTAGYRVFRREVLERLPVGALTTSGYCFQIDTVYRAWLAGFRVVEVPVTFRERVAGSSKMSRRIVTEAIGQVTRWSWTNRRRGPRTAGPAVAGVAGVGGGSAAPAAARTTP</sequence>
<dbReference type="InterPro" id="IPR001173">
    <property type="entry name" value="Glyco_trans_2-like"/>
</dbReference>
<evidence type="ECO:0000259" key="5">
    <source>
        <dbReference type="Pfam" id="PF00535"/>
    </source>
</evidence>
<gene>
    <name evidence="6" type="ORF">FL583_35450</name>
</gene>
<comment type="caution">
    <text evidence="6">The sequence shown here is derived from an EMBL/GenBank/DDBJ whole genome shotgun (WGS) entry which is preliminary data.</text>
</comment>
<dbReference type="OrthoDB" id="9810303at2"/>
<dbReference type="SUPFAM" id="SSF53448">
    <property type="entry name" value="Nucleotide-diphospho-sugar transferases"/>
    <property type="match status" value="1"/>
</dbReference>
<evidence type="ECO:0000256" key="2">
    <source>
        <dbReference type="ARBA" id="ARBA00022676"/>
    </source>
</evidence>
<organism evidence="6 7">
    <name type="scientific">Cryptosporangium phraense</name>
    <dbReference type="NCBI Taxonomy" id="2593070"/>
    <lineage>
        <taxon>Bacteria</taxon>
        <taxon>Bacillati</taxon>
        <taxon>Actinomycetota</taxon>
        <taxon>Actinomycetes</taxon>
        <taxon>Cryptosporangiales</taxon>
        <taxon>Cryptosporangiaceae</taxon>
        <taxon>Cryptosporangium</taxon>
    </lineage>
</organism>
<dbReference type="Pfam" id="PF00535">
    <property type="entry name" value="Glycos_transf_2"/>
    <property type="match status" value="1"/>
</dbReference>
<dbReference type="EMBL" id="VIRS01000043">
    <property type="protein sequence ID" value="TQS40314.1"/>
    <property type="molecule type" value="Genomic_DNA"/>
</dbReference>
<dbReference type="Proteomes" id="UP000317982">
    <property type="component" value="Unassembled WGS sequence"/>
</dbReference>
<dbReference type="PANTHER" id="PTHR43398:SF1">
    <property type="entry name" value="DOLICHOL-PHOSPHATE MANNOSYLTRANSFERASE SUBUNIT 1"/>
    <property type="match status" value="1"/>
</dbReference>
<dbReference type="PANTHER" id="PTHR43398">
    <property type="entry name" value="DOLICHOL-PHOSPHATE MANNOSYLTRANSFERASE SUBUNIT 1"/>
    <property type="match status" value="1"/>
</dbReference>
<feature type="compositionally biased region" description="Low complexity" evidence="4">
    <location>
        <begin position="256"/>
        <end position="265"/>
    </location>
</feature>
<comment type="similarity">
    <text evidence="1">Belongs to the glycosyltransferase 2 family.</text>
</comment>
<proteinExistence type="inferred from homology"/>
<dbReference type="AlphaFoldDB" id="A0A545AG65"/>
<dbReference type="GO" id="GO:0009247">
    <property type="term" value="P:glycolipid biosynthetic process"/>
    <property type="evidence" value="ECO:0007669"/>
    <property type="project" value="TreeGrafter"/>
</dbReference>
<evidence type="ECO:0000256" key="3">
    <source>
        <dbReference type="ARBA" id="ARBA00022679"/>
    </source>
</evidence>
<evidence type="ECO:0000256" key="4">
    <source>
        <dbReference type="SAM" id="MobiDB-lite"/>
    </source>
</evidence>
<dbReference type="GO" id="GO:0016020">
    <property type="term" value="C:membrane"/>
    <property type="evidence" value="ECO:0007669"/>
    <property type="project" value="GOC"/>
</dbReference>
<keyword evidence="7" id="KW-1185">Reference proteome</keyword>